<dbReference type="InterPro" id="IPR001611">
    <property type="entry name" value="Leu-rich_rpt"/>
</dbReference>
<evidence type="ECO:0000256" key="4">
    <source>
        <dbReference type="ARBA" id="ARBA00022701"/>
    </source>
</evidence>
<dbReference type="Pfam" id="PF12799">
    <property type="entry name" value="LRR_4"/>
    <property type="match status" value="1"/>
</dbReference>
<evidence type="ECO:0000256" key="11">
    <source>
        <dbReference type="ARBA" id="ARBA00049760"/>
    </source>
</evidence>
<sequence>MTSIAAALKKWESKNEGVEIAQATEVKLYCQIPPIQRMDATLAGLSSVEHLSLSTNQIDRISGLRGLECLRTLSLGRNNIRSLAGLDDVAETLEQLWVSYNQISSLDGLQSLSKLETLYMSNNSLSWDELDKLKDLPCLQNVVFKGSLPTDGMDEAQYRVEILKRLPGLAKIDGAMVTPDELSLAQAPAE</sequence>
<keyword evidence="5" id="KW-0677">Repeat</keyword>
<evidence type="ECO:0000256" key="2">
    <source>
        <dbReference type="ARBA" id="ARBA00022490"/>
    </source>
</evidence>
<evidence type="ECO:0000256" key="5">
    <source>
        <dbReference type="ARBA" id="ARBA00022737"/>
    </source>
</evidence>
<evidence type="ECO:0000256" key="1">
    <source>
        <dbReference type="ARBA" id="ARBA00004430"/>
    </source>
</evidence>
<dbReference type="GO" id="GO:0030286">
    <property type="term" value="C:dynein complex"/>
    <property type="evidence" value="ECO:0007669"/>
    <property type="project" value="UniProtKB-KW"/>
</dbReference>
<dbReference type="Gene3D" id="3.80.10.10">
    <property type="entry name" value="Ribonuclease Inhibitor"/>
    <property type="match status" value="1"/>
</dbReference>
<keyword evidence="4" id="KW-0493">Microtubule</keyword>
<comment type="similarity">
    <text evidence="10">Belongs to the dynein light chain LC1-type family.</text>
</comment>
<dbReference type="EMBL" id="HBEA01008068">
    <property type="protein sequence ID" value="CAD8256722.1"/>
    <property type="molecule type" value="Transcribed_RNA"/>
</dbReference>
<dbReference type="PROSITE" id="PS51450">
    <property type="entry name" value="LRR"/>
    <property type="match status" value="4"/>
</dbReference>
<dbReference type="Pfam" id="PF13855">
    <property type="entry name" value="LRR_8"/>
    <property type="match status" value="1"/>
</dbReference>
<organism evidence="12">
    <name type="scientific">Pinguiococcus pyrenoidosus</name>
    <dbReference type="NCBI Taxonomy" id="172671"/>
    <lineage>
        <taxon>Eukaryota</taxon>
        <taxon>Sar</taxon>
        <taxon>Stramenopiles</taxon>
        <taxon>Ochrophyta</taxon>
        <taxon>Pinguiophyceae</taxon>
        <taxon>Pinguiochrysidales</taxon>
        <taxon>Pinguiochrysidaceae</taxon>
        <taxon>Pinguiococcus</taxon>
    </lineage>
</organism>
<dbReference type="SMART" id="SM00365">
    <property type="entry name" value="LRR_SD22"/>
    <property type="match status" value="4"/>
</dbReference>
<dbReference type="PANTHER" id="PTHR15454">
    <property type="entry name" value="NISCHARIN RELATED"/>
    <property type="match status" value="1"/>
</dbReference>
<keyword evidence="7" id="KW-0505">Motor protein</keyword>
<dbReference type="FunFam" id="3.80.10.10:FF:000049">
    <property type="entry name" value="Dynein light chain 1"/>
    <property type="match status" value="1"/>
</dbReference>
<dbReference type="SUPFAM" id="SSF52058">
    <property type="entry name" value="L domain-like"/>
    <property type="match status" value="1"/>
</dbReference>
<proteinExistence type="inferred from homology"/>
<accession>A0A7R9YAX7</accession>
<dbReference type="AlphaFoldDB" id="A0A7R9YAX7"/>
<dbReference type="InterPro" id="IPR032675">
    <property type="entry name" value="LRR_dom_sf"/>
</dbReference>
<dbReference type="PANTHER" id="PTHR15454:SF73">
    <property type="entry name" value="DYNEIN AXONEMAL LIGHT CHAIN 1"/>
    <property type="match status" value="1"/>
</dbReference>
<evidence type="ECO:0000256" key="9">
    <source>
        <dbReference type="ARBA" id="ARBA00023273"/>
    </source>
</evidence>
<dbReference type="GO" id="GO:0005874">
    <property type="term" value="C:microtubule"/>
    <property type="evidence" value="ECO:0007669"/>
    <property type="project" value="UniProtKB-KW"/>
</dbReference>
<dbReference type="InterPro" id="IPR025875">
    <property type="entry name" value="Leu-rich_rpt_4"/>
</dbReference>
<dbReference type="GO" id="GO:0005930">
    <property type="term" value="C:axoneme"/>
    <property type="evidence" value="ECO:0007669"/>
    <property type="project" value="UniProtKB-SubCell"/>
</dbReference>
<keyword evidence="6" id="KW-0243">Dynein</keyword>
<comment type="subcellular location">
    <subcellularLocation>
        <location evidence="1">Cytoplasm</location>
        <location evidence="1">Cytoskeleton</location>
        <location evidence="1">Cilium axoneme</location>
    </subcellularLocation>
</comment>
<protein>
    <recommendedName>
        <fullName evidence="11">Dynein axonemal light chain 1</fullName>
    </recommendedName>
</protein>
<evidence type="ECO:0000313" key="12">
    <source>
        <dbReference type="EMBL" id="CAD8256722.1"/>
    </source>
</evidence>
<keyword evidence="9" id="KW-0966">Cell projection</keyword>
<name>A0A7R9YAX7_9STRA</name>
<keyword evidence="2" id="KW-0963">Cytoplasm</keyword>
<reference evidence="12" key="1">
    <citation type="submission" date="2021-01" db="EMBL/GenBank/DDBJ databases">
        <authorList>
            <person name="Corre E."/>
            <person name="Pelletier E."/>
            <person name="Niang G."/>
            <person name="Scheremetjew M."/>
            <person name="Finn R."/>
            <person name="Kale V."/>
            <person name="Holt S."/>
            <person name="Cochrane G."/>
            <person name="Meng A."/>
            <person name="Brown T."/>
            <person name="Cohen L."/>
        </authorList>
    </citation>
    <scope>NUCLEOTIDE SEQUENCE</scope>
    <source>
        <strain evidence="12">CCMP2078</strain>
    </source>
</reference>
<keyword evidence="8" id="KW-0206">Cytoskeleton</keyword>
<gene>
    <name evidence="12" type="ORF">PPYR1160_LOCUS6214</name>
</gene>
<evidence type="ECO:0000256" key="3">
    <source>
        <dbReference type="ARBA" id="ARBA00022614"/>
    </source>
</evidence>
<evidence type="ECO:0000256" key="7">
    <source>
        <dbReference type="ARBA" id="ARBA00023175"/>
    </source>
</evidence>
<evidence type="ECO:0000256" key="8">
    <source>
        <dbReference type="ARBA" id="ARBA00023212"/>
    </source>
</evidence>
<keyword evidence="3" id="KW-0433">Leucine-rich repeat</keyword>
<evidence type="ECO:0000256" key="10">
    <source>
        <dbReference type="ARBA" id="ARBA00049659"/>
    </source>
</evidence>
<evidence type="ECO:0000256" key="6">
    <source>
        <dbReference type="ARBA" id="ARBA00023017"/>
    </source>
</evidence>